<reference evidence="5 6" key="1">
    <citation type="journal article" date="2011" name="Stand. Genomic Sci.">
        <title>Complete genome sequence of Rhodospirillum rubrum type strain (S1).</title>
        <authorList>
            <person name="Munk A.C."/>
            <person name="Copeland A."/>
            <person name="Lucas S."/>
            <person name="Lapidus A."/>
            <person name="Del Rio T.G."/>
            <person name="Barry K."/>
            <person name="Detter J.C."/>
            <person name="Hammon N."/>
            <person name="Israni S."/>
            <person name="Pitluck S."/>
            <person name="Brettin T."/>
            <person name="Bruce D."/>
            <person name="Han C."/>
            <person name="Tapia R."/>
            <person name="Gilna P."/>
            <person name="Schmutz J."/>
            <person name="Larimer F."/>
            <person name="Land M."/>
            <person name="Kyrpides N.C."/>
            <person name="Mavromatis K."/>
            <person name="Richardson P."/>
            <person name="Rohde M."/>
            <person name="Goker M."/>
            <person name="Klenk H.P."/>
            <person name="Zhang Y."/>
            <person name="Roberts G.P."/>
            <person name="Reslewic S."/>
            <person name="Schwartz D.C."/>
        </authorList>
    </citation>
    <scope>NUCLEOTIDE SEQUENCE [LARGE SCALE GENOMIC DNA]</scope>
    <source>
        <strain evidence="6">ATCC 11170 / ATH 1.1.1 / DSM 467 / LMG 4362 / NCIMB 8255 / S1</strain>
    </source>
</reference>
<dbReference type="InterPro" id="IPR011607">
    <property type="entry name" value="MGS-like_dom"/>
</dbReference>
<dbReference type="GO" id="GO:0008929">
    <property type="term" value="F:methylglyoxal synthase activity"/>
    <property type="evidence" value="ECO:0007669"/>
    <property type="project" value="UniProtKB-UniRule"/>
</dbReference>
<gene>
    <name evidence="2" type="primary">mgsA</name>
    <name evidence="5" type="ordered locus">Rru_A2068</name>
</gene>
<dbReference type="CDD" id="cd01422">
    <property type="entry name" value="MGS"/>
    <property type="match status" value="1"/>
</dbReference>
<feature type="binding site" evidence="2">
    <location>
        <begin position="44"/>
        <end position="47"/>
    </location>
    <ligand>
        <name>substrate</name>
    </ligand>
</feature>
<dbReference type="PIRSF" id="PIRSF006614">
    <property type="entry name" value="Methylglyox_syn"/>
    <property type="match status" value="1"/>
</dbReference>
<dbReference type="EC" id="4.2.3.3" evidence="2"/>
<dbReference type="EMBL" id="CP000230">
    <property type="protein sequence ID" value="ABC22868.1"/>
    <property type="molecule type" value="Genomic_DNA"/>
</dbReference>
<feature type="binding site" evidence="2">
    <location>
        <begin position="65"/>
        <end position="66"/>
    </location>
    <ligand>
        <name>substrate</name>
    </ligand>
</feature>
<feature type="binding site" evidence="2">
    <location>
        <position position="18"/>
    </location>
    <ligand>
        <name>substrate</name>
    </ligand>
</feature>
<dbReference type="GO" id="GO:0019242">
    <property type="term" value="P:methylglyoxal biosynthetic process"/>
    <property type="evidence" value="ECO:0007669"/>
    <property type="project" value="UniProtKB-UniRule"/>
</dbReference>
<name>Q2RSM7_RHORT</name>
<dbReference type="NCBIfam" id="NF003559">
    <property type="entry name" value="PRK05234.1"/>
    <property type="match status" value="1"/>
</dbReference>
<dbReference type="STRING" id="269796.Rru_A2068"/>
<keyword evidence="2 5" id="KW-0456">Lyase</keyword>
<feature type="binding site" evidence="2">
    <location>
        <position position="22"/>
    </location>
    <ligand>
        <name>substrate</name>
    </ligand>
</feature>
<dbReference type="HOGENOM" id="CLU_120420_0_1_5"/>
<dbReference type="Proteomes" id="UP000001929">
    <property type="component" value="Chromosome"/>
</dbReference>
<dbReference type="SMART" id="SM00851">
    <property type="entry name" value="MGS"/>
    <property type="match status" value="1"/>
</dbReference>
<dbReference type="PhylomeDB" id="Q2RSM7"/>
<comment type="catalytic activity">
    <reaction evidence="2">
        <text>dihydroxyacetone phosphate = methylglyoxal + phosphate</text>
        <dbReference type="Rhea" id="RHEA:17937"/>
        <dbReference type="ChEBI" id="CHEBI:17158"/>
        <dbReference type="ChEBI" id="CHEBI:43474"/>
        <dbReference type="ChEBI" id="CHEBI:57642"/>
        <dbReference type="EC" id="4.2.3.3"/>
    </reaction>
</comment>
<evidence type="ECO:0000259" key="4">
    <source>
        <dbReference type="PROSITE" id="PS51855"/>
    </source>
</evidence>
<dbReference type="AlphaFoldDB" id="Q2RSM7"/>
<comment type="similarity">
    <text evidence="1 2">Belongs to the methylglyoxal synthase family.</text>
</comment>
<dbReference type="HAMAP" id="MF_00549">
    <property type="entry name" value="Methylglyoxal_synth"/>
    <property type="match status" value="1"/>
</dbReference>
<dbReference type="PATRIC" id="fig|269796.9.peg.2156"/>
<evidence type="ECO:0000313" key="6">
    <source>
        <dbReference type="Proteomes" id="UP000001929"/>
    </source>
</evidence>
<organism evidence="5 6">
    <name type="scientific">Rhodospirillum rubrum (strain ATCC 11170 / ATH 1.1.1 / DSM 467 / LMG 4362 / NCIMB 8255 / S1)</name>
    <dbReference type="NCBI Taxonomy" id="269796"/>
    <lineage>
        <taxon>Bacteria</taxon>
        <taxon>Pseudomonadati</taxon>
        <taxon>Pseudomonadota</taxon>
        <taxon>Alphaproteobacteria</taxon>
        <taxon>Rhodospirillales</taxon>
        <taxon>Rhodospirillaceae</taxon>
        <taxon>Rhodospirillum</taxon>
    </lineage>
</organism>
<feature type="domain" description="MGS-like" evidence="4">
    <location>
        <begin position="5"/>
        <end position="155"/>
    </location>
</feature>
<dbReference type="PROSITE" id="PS51855">
    <property type="entry name" value="MGS"/>
    <property type="match status" value="1"/>
</dbReference>
<dbReference type="PANTHER" id="PTHR30492">
    <property type="entry name" value="METHYLGLYOXAL SYNTHASE"/>
    <property type="match status" value="1"/>
</dbReference>
<dbReference type="Gene3D" id="3.40.50.1380">
    <property type="entry name" value="Methylglyoxal synthase-like domain"/>
    <property type="match status" value="1"/>
</dbReference>
<evidence type="ECO:0000313" key="5">
    <source>
        <dbReference type="EMBL" id="ABC22868.1"/>
    </source>
</evidence>
<proteinExistence type="inferred from homology"/>
<dbReference type="InterPro" id="IPR036914">
    <property type="entry name" value="MGS-like_dom_sf"/>
</dbReference>
<accession>Q2RSM7</accession>
<feature type="binding site" evidence="2">
    <location>
        <position position="98"/>
    </location>
    <ligand>
        <name>substrate</name>
    </ligand>
</feature>
<evidence type="ECO:0000256" key="1">
    <source>
        <dbReference type="ARBA" id="ARBA00006287"/>
    </source>
</evidence>
<dbReference type="RefSeq" id="WP_011389821.1">
    <property type="nucleotide sequence ID" value="NC_007643.1"/>
</dbReference>
<dbReference type="EnsemblBacteria" id="ABC22868">
    <property type="protein sequence ID" value="ABC22868"/>
    <property type="gene ID" value="Rru_A2068"/>
</dbReference>
<comment type="function">
    <text evidence="2">Catalyzes the formation of methylglyoxal from dihydroxyacetone phosphate.</text>
</comment>
<feature type="active site" description="Proton donor/acceptor" evidence="2 3">
    <location>
        <position position="71"/>
    </location>
</feature>
<dbReference type="PANTHER" id="PTHR30492:SF0">
    <property type="entry name" value="METHYLGLYOXAL SYNTHASE"/>
    <property type="match status" value="1"/>
</dbReference>
<dbReference type="InterPro" id="IPR004363">
    <property type="entry name" value="Methylgl_synth"/>
</dbReference>
<dbReference type="eggNOG" id="COG1803">
    <property type="taxonomic scope" value="Bacteria"/>
</dbReference>
<dbReference type="KEGG" id="rru:Rru_A2068"/>
<sequence length="155" mass="16629">MSHSPETPPRMTIGLVAHDGQKRAMGQWVAANATVLGHHALVATGTTARVLKEQNPTFDITGLKSGPFGGDQQLGALIAEGHLDCLIFFVDPMEPQPHDVDVKALIRLAQVHEIPAACNRATADLMITSPLFGVLRAGSFPPAEERFAVYANRKV</sequence>
<dbReference type="Pfam" id="PF02142">
    <property type="entry name" value="MGS"/>
    <property type="match status" value="1"/>
</dbReference>
<protein>
    <recommendedName>
        <fullName evidence="2">Methylglyoxal synthase</fullName>
        <shortName evidence="2">MGS</shortName>
        <ecNumber evidence="2">4.2.3.3</ecNumber>
    </recommendedName>
</protein>
<evidence type="ECO:0000256" key="3">
    <source>
        <dbReference type="PIRSR" id="PIRSR006614-1"/>
    </source>
</evidence>
<evidence type="ECO:0000256" key="2">
    <source>
        <dbReference type="HAMAP-Rule" id="MF_00549"/>
    </source>
</evidence>
<keyword evidence="6" id="KW-1185">Reference proteome</keyword>
<dbReference type="SUPFAM" id="SSF52335">
    <property type="entry name" value="Methylglyoxal synthase-like"/>
    <property type="match status" value="1"/>
</dbReference>
<dbReference type="GO" id="GO:0005829">
    <property type="term" value="C:cytosol"/>
    <property type="evidence" value="ECO:0007669"/>
    <property type="project" value="TreeGrafter"/>
</dbReference>